<feature type="signal peptide" evidence="4">
    <location>
        <begin position="1"/>
        <end position="30"/>
    </location>
</feature>
<dbReference type="Gene3D" id="3.40.190.170">
    <property type="entry name" value="Bacterial extracellular solute-binding protein, family 7"/>
    <property type="match status" value="1"/>
</dbReference>
<dbReference type="EMBL" id="WUMU01000015">
    <property type="protein sequence ID" value="MXN18695.1"/>
    <property type="molecule type" value="Genomic_DNA"/>
</dbReference>
<proteinExistence type="predicted"/>
<name>A0A6L7G3L0_9RHOB</name>
<protein>
    <recommendedName>
        <fullName evidence="7">C4-dicarboxylate ABC transporter substrate-binding protein</fullName>
    </recommendedName>
</protein>
<keyword evidence="3" id="KW-0574">Periplasm</keyword>
<dbReference type="GO" id="GO:0055085">
    <property type="term" value="P:transmembrane transport"/>
    <property type="evidence" value="ECO:0007669"/>
    <property type="project" value="InterPro"/>
</dbReference>
<dbReference type="Pfam" id="PF03480">
    <property type="entry name" value="DctP"/>
    <property type="match status" value="1"/>
</dbReference>
<keyword evidence="6" id="KW-1185">Reference proteome</keyword>
<evidence type="ECO:0000313" key="5">
    <source>
        <dbReference type="EMBL" id="MXN18695.1"/>
    </source>
</evidence>
<evidence type="ECO:0008006" key="7">
    <source>
        <dbReference type="Google" id="ProtNLM"/>
    </source>
</evidence>
<dbReference type="Proteomes" id="UP000477911">
    <property type="component" value="Unassembled WGS sequence"/>
</dbReference>
<evidence type="ECO:0000256" key="2">
    <source>
        <dbReference type="ARBA" id="ARBA00022729"/>
    </source>
</evidence>
<comment type="subcellular location">
    <subcellularLocation>
        <location evidence="1">Periplasm</location>
    </subcellularLocation>
</comment>
<organism evidence="5 6">
    <name type="scientific">Pseudooceanicola albus</name>
    <dbReference type="NCBI Taxonomy" id="2692189"/>
    <lineage>
        <taxon>Bacteria</taxon>
        <taxon>Pseudomonadati</taxon>
        <taxon>Pseudomonadota</taxon>
        <taxon>Alphaproteobacteria</taxon>
        <taxon>Rhodobacterales</taxon>
        <taxon>Paracoccaceae</taxon>
        <taxon>Pseudooceanicola</taxon>
    </lineage>
</organism>
<sequence length="141" mass="15431">MREELKGLSARMLATAACFTITMAAGPASAETWRKATKVPADSFGGRLHQECAEKVKDSIHGDFRINVYLSGQFGDAQTVLEQVCSGIIDIFVNDVSHLKSFNPDSTLDLRAVPVRQPRALVGLHEVGLLPFDPEFDREEG</sequence>
<evidence type="ECO:0000313" key="6">
    <source>
        <dbReference type="Proteomes" id="UP000477911"/>
    </source>
</evidence>
<evidence type="ECO:0000256" key="3">
    <source>
        <dbReference type="ARBA" id="ARBA00022764"/>
    </source>
</evidence>
<dbReference type="RefSeq" id="WP_160894828.1">
    <property type="nucleotide sequence ID" value="NZ_WUMU01000015.1"/>
</dbReference>
<dbReference type="AlphaFoldDB" id="A0A6L7G3L0"/>
<reference evidence="5 6" key="1">
    <citation type="submission" date="2019-12" db="EMBL/GenBank/DDBJ databases">
        <authorList>
            <person name="Li M."/>
        </authorList>
    </citation>
    <scope>NUCLEOTIDE SEQUENCE [LARGE SCALE GENOMIC DNA]</scope>
    <source>
        <strain evidence="5 6">GBMRC 2024</strain>
    </source>
</reference>
<dbReference type="InterPro" id="IPR038404">
    <property type="entry name" value="TRAP_DctP_sf"/>
</dbReference>
<feature type="chain" id="PRO_5027108523" description="C4-dicarboxylate ABC transporter substrate-binding protein" evidence="4">
    <location>
        <begin position="31"/>
        <end position="141"/>
    </location>
</feature>
<dbReference type="InterPro" id="IPR018389">
    <property type="entry name" value="DctP_fam"/>
</dbReference>
<evidence type="ECO:0000256" key="1">
    <source>
        <dbReference type="ARBA" id="ARBA00004418"/>
    </source>
</evidence>
<evidence type="ECO:0000256" key="4">
    <source>
        <dbReference type="SAM" id="SignalP"/>
    </source>
</evidence>
<accession>A0A6L7G3L0</accession>
<gene>
    <name evidence="5" type="ORF">GR170_12670</name>
</gene>
<dbReference type="GO" id="GO:0042597">
    <property type="term" value="C:periplasmic space"/>
    <property type="evidence" value="ECO:0007669"/>
    <property type="project" value="UniProtKB-SubCell"/>
</dbReference>
<comment type="caution">
    <text evidence="5">The sequence shown here is derived from an EMBL/GenBank/DDBJ whole genome shotgun (WGS) entry which is preliminary data.</text>
</comment>
<keyword evidence="2 4" id="KW-0732">Signal</keyword>